<dbReference type="AlphaFoldDB" id="A0A1S7LPR0"/>
<gene>
    <name evidence="1" type="ORF">MAGMO_3919</name>
</gene>
<dbReference type="Pfam" id="PF13692">
    <property type="entry name" value="Glyco_trans_1_4"/>
    <property type="match status" value="1"/>
</dbReference>
<name>A0A1S7LPR0_MAGMO</name>
<organism evidence="1">
    <name type="scientific">Magnetococcus massalia (strain MO-1)</name>
    <dbReference type="NCBI Taxonomy" id="451514"/>
    <lineage>
        <taxon>Bacteria</taxon>
        <taxon>Pseudomonadati</taxon>
        <taxon>Pseudomonadota</taxon>
        <taxon>Magnetococcia</taxon>
        <taxon>Magnetococcales</taxon>
        <taxon>Magnetococcaceae</taxon>
        <taxon>Magnetococcus</taxon>
    </lineage>
</organism>
<dbReference type="EMBL" id="LO017727">
    <property type="protein sequence ID" value="CRH08047.1"/>
    <property type="molecule type" value="Genomic_DNA"/>
</dbReference>
<dbReference type="Gene3D" id="3.40.50.2000">
    <property type="entry name" value="Glycogen Phosphorylase B"/>
    <property type="match status" value="1"/>
</dbReference>
<dbReference type="SUPFAM" id="SSF53756">
    <property type="entry name" value="UDP-Glycosyltransferase/glycogen phosphorylase"/>
    <property type="match status" value="1"/>
</dbReference>
<sequence>MHHTRPSILALAPHGWNDRWLSRQQLMTRLGQRQWPVLYSYGPLSVWQRGSQEWQAAHLLSNTAAQDHVLVDQPGRLFPRWPSHPLWDRFAEKQHALRMGRALDSFGERERILFLFHPRYWPYVEILKPRWVVYHIYDVFSIMDNWSAQMDHYQAQLVQRADLITTSSPGMAENLPGSGPQKGRVLNNGANPHPFVAAEGCVCPADLAQIPSPRIGYIGTVNSKLDLEMVHHVATLQSHWHWVFIGPVMVDAQDARSQEAKALWQKCLALPNVHLLGAKGRDEVPAYVQHMDVNTICYRIRPDDWVIHGYPVKLHEYLATGKPVVAAAQNAVKQFDHVVSIPESPEQWVDALKAAITTGGVGTPEARRQVALSNTWDQRTDTLELWLEEMMRG</sequence>
<accession>A0A1S7LPR0</accession>
<proteinExistence type="predicted"/>
<protein>
    <submittedName>
        <fullName evidence="1">Putative GT4</fullName>
    </submittedName>
</protein>
<evidence type="ECO:0000313" key="1">
    <source>
        <dbReference type="EMBL" id="CRH08047.1"/>
    </source>
</evidence>
<reference evidence="1" key="1">
    <citation type="submission" date="2015-04" db="EMBL/GenBank/DDBJ databases">
        <authorList>
            <person name="Syromyatnikov M.Y."/>
            <person name="Popov V.N."/>
        </authorList>
    </citation>
    <scope>NUCLEOTIDE SEQUENCE</scope>
    <source>
        <strain evidence="1">MO-1</strain>
    </source>
</reference>